<evidence type="ECO:0000313" key="3">
    <source>
        <dbReference type="Proteomes" id="UP000059542"/>
    </source>
</evidence>
<dbReference type="CDD" id="cd00761">
    <property type="entry name" value="Glyco_tranf_GTA_type"/>
    <property type="match status" value="1"/>
</dbReference>
<evidence type="ECO:0000313" key="2">
    <source>
        <dbReference type="EMBL" id="ALW87118.1"/>
    </source>
</evidence>
<dbReference type="PANTHER" id="PTHR43685:SF11">
    <property type="entry name" value="GLYCOSYLTRANSFERASE TAGX-RELATED"/>
    <property type="match status" value="1"/>
</dbReference>
<sequence length="335" mass="38241">MVQYKISYILTTYNKLPYLQHVLERLVAARLPDEEIVVCDGGSKDDTPAYLQRLLELGKIQQYVSEPDKGEAHGFNKGMLLARGEIVKIITDDDAFHFPAIRQAAEFMCQNHDIDAILGRSAAIMLNDLHFATIPTKPAEEFRNWLENETPFWMVGLTLILRRRSLALTGLLSTEVVLVDLEFIYRITSLKANIAWCTGILSMHVSNPDGNFNRMNAEARQAEYDRLYRFYSKPVAPIAPSFKEKLVEVIKHPIRPYKDLLIKKLKLNKAVEPSALPAPEQIATNYISRENEDNLEAAYRVCDEFLTVHNDGKKIEFFYKKTEAGFNKIFAAAQQ</sequence>
<keyword evidence="3" id="KW-1185">Reference proteome</keyword>
<dbReference type="InterPro" id="IPR029044">
    <property type="entry name" value="Nucleotide-diphossugar_trans"/>
</dbReference>
<gene>
    <name evidence="2" type="ORF">AUC43_19780</name>
</gene>
<dbReference type="EMBL" id="CP013909">
    <property type="protein sequence ID" value="ALW87118.1"/>
    <property type="molecule type" value="Genomic_DNA"/>
</dbReference>
<proteinExistence type="predicted"/>
<evidence type="ECO:0000259" key="1">
    <source>
        <dbReference type="Pfam" id="PF00535"/>
    </source>
</evidence>
<dbReference type="Gene3D" id="3.90.550.10">
    <property type="entry name" value="Spore Coat Polysaccharide Biosynthesis Protein SpsA, Chain A"/>
    <property type="match status" value="1"/>
</dbReference>
<accession>A0A0U4CUK4</accession>
<reference evidence="2 3" key="1">
    <citation type="submission" date="2015-12" db="EMBL/GenBank/DDBJ databases">
        <authorList>
            <person name="Shamseldin A."/>
            <person name="Moawad H."/>
            <person name="Abd El-Rahim W.M."/>
            <person name="Sadowsky M.J."/>
        </authorList>
    </citation>
    <scope>NUCLEOTIDE SEQUENCE [LARGE SCALE GENOMIC DNA]</scope>
    <source>
        <strain evidence="2 3">DG5B</strain>
    </source>
</reference>
<dbReference type="KEGG" id="hyg:AUC43_19780"/>
<dbReference type="STRING" id="1411621.AUC43_19780"/>
<dbReference type="AlphaFoldDB" id="A0A0U4CUK4"/>
<dbReference type="InterPro" id="IPR001173">
    <property type="entry name" value="Glyco_trans_2-like"/>
</dbReference>
<dbReference type="Pfam" id="PF00535">
    <property type="entry name" value="Glycos_transf_2"/>
    <property type="match status" value="1"/>
</dbReference>
<protein>
    <recommendedName>
        <fullName evidence="1">Glycosyltransferase 2-like domain-containing protein</fullName>
    </recommendedName>
</protein>
<name>A0A0U4CUK4_9BACT</name>
<feature type="domain" description="Glycosyltransferase 2-like" evidence="1">
    <location>
        <begin position="7"/>
        <end position="123"/>
    </location>
</feature>
<dbReference type="InterPro" id="IPR050834">
    <property type="entry name" value="Glycosyltransf_2"/>
</dbReference>
<dbReference type="SUPFAM" id="SSF53448">
    <property type="entry name" value="Nucleotide-diphospho-sugar transferases"/>
    <property type="match status" value="1"/>
</dbReference>
<dbReference type="Proteomes" id="UP000059542">
    <property type="component" value="Chromosome"/>
</dbReference>
<organism evidence="2 3">
    <name type="scientific">Hymenobacter sedentarius</name>
    <dbReference type="NCBI Taxonomy" id="1411621"/>
    <lineage>
        <taxon>Bacteria</taxon>
        <taxon>Pseudomonadati</taxon>
        <taxon>Bacteroidota</taxon>
        <taxon>Cytophagia</taxon>
        <taxon>Cytophagales</taxon>
        <taxon>Hymenobacteraceae</taxon>
        <taxon>Hymenobacter</taxon>
    </lineage>
</organism>
<dbReference type="PANTHER" id="PTHR43685">
    <property type="entry name" value="GLYCOSYLTRANSFERASE"/>
    <property type="match status" value="1"/>
</dbReference>